<reference evidence="1" key="2">
    <citation type="submission" date="2022-06" db="UniProtKB">
        <authorList>
            <consortium name="EnsemblMetazoa"/>
        </authorList>
    </citation>
    <scope>IDENTIFICATION</scope>
</reference>
<reference evidence="2" key="1">
    <citation type="submission" date="2013-10" db="EMBL/GenBank/DDBJ databases">
        <title>Genome sequencing of Onchocerca volvulus.</title>
        <authorList>
            <person name="Cotton J."/>
            <person name="Tsai J."/>
            <person name="Stanley E."/>
            <person name="Tracey A."/>
            <person name="Holroyd N."/>
            <person name="Lustigman S."/>
            <person name="Berriman M."/>
        </authorList>
    </citation>
    <scope>NUCLEOTIDE SEQUENCE</scope>
</reference>
<dbReference type="EnsemblMetazoa" id="OVOC7598.1">
    <property type="protein sequence ID" value="OVOC7598.1"/>
    <property type="gene ID" value="WBGene00244407"/>
</dbReference>
<evidence type="ECO:0000313" key="1">
    <source>
        <dbReference type="EnsemblMetazoa" id="OVOC7598.1"/>
    </source>
</evidence>
<keyword evidence="2" id="KW-1185">Reference proteome</keyword>
<evidence type="ECO:0000313" key="2">
    <source>
        <dbReference type="Proteomes" id="UP000024404"/>
    </source>
</evidence>
<dbReference type="AlphaFoldDB" id="A0A8R1XZH4"/>
<name>A0A8R1XZH4_ONCVO</name>
<proteinExistence type="predicted"/>
<dbReference type="EMBL" id="CMVM020000222">
    <property type="status" value="NOT_ANNOTATED_CDS"/>
    <property type="molecule type" value="Genomic_DNA"/>
</dbReference>
<accession>A0A8R1XZH4</accession>
<protein>
    <submittedName>
        <fullName evidence="1">Uncharacterized protein</fullName>
    </submittedName>
</protein>
<organism evidence="1 2">
    <name type="scientific">Onchocerca volvulus</name>
    <dbReference type="NCBI Taxonomy" id="6282"/>
    <lineage>
        <taxon>Eukaryota</taxon>
        <taxon>Metazoa</taxon>
        <taxon>Ecdysozoa</taxon>
        <taxon>Nematoda</taxon>
        <taxon>Chromadorea</taxon>
        <taxon>Rhabditida</taxon>
        <taxon>Spirurina</taxon>
        <taxon>Spiruromorpha</taxon>
        <taxon>Filarioidea</taxon>
        <taxon>Onchocercidae</taxon>
        <taxon>Onchocerca</taxon>
    </lineage>
</organism>
<sequence>MRSQIPVSFLQTVGYEYTKWHLNGGLRQAAGNGVAQWDKEEKSVEMSEGQTSRHRYNVCLHSDMLAVYLMGLSRKCI</sequence>
<dbReference type="Proteomes" id="UP000024404">
    <property type="component" value="Unassembled WGS sequence"/>
</dbReference>